<gene>
    <name evidence="2" type="primary">Necator_chrIII.g9250</name>
    <name evidence="2" type="ORF">RB195_008485</name>
</gene>
<organism evidence="2 3">
    <name type="scientific">Necator americanus</name>
    <name type="common">Human hookworm</name>
    <dbReference type="NCBI Taxonomy" id="51031"/>
    <lineage>
        <taxon>Eukaryota</taxon>
        <taxon>Metazoa</taxon>
        <taxon>Ecdysozoa</taxon>
        <taxon>Nematoda</taxon>
        <taxon>Chromadorea</taxon>
        <taxon>Rhabditida</taxon>
        <taxon>Rhabditina</taxon>
        <taxon>Rhabditomorpha</taxon>
        <taxon>Strongyloidea</taxon>
        <taxon>Ancylostomatidae</taxon>
        <taxon>Bunostominae</taxon>
        <taxon>Necator</taxon>
    </lineage>
</organism>
<evidence type="ECO:0000313" key="3">
    <source>
        <dbReference type="Proteomes" id="UP001303046"/>
    </source>
</evidence>
<evidence type="ECO:0000256" key="1">
    <source>
        <dbReference type="SAM" id="MobiDB-lite"/>
    </source>
</evidence>
<evidence type="ECO:0000313" key="2">
    <source>
        <dbReference type="EMBL" id="KAK6740043.1"/>
    </source>
</evidence>
<dbReference type="EMBL" id="JAVFWL010000003">
    <property type="protein sequence ID" value="KAK6740043.1"/>
    <property type="molecule type" value="Genomic_DNA"/>
</dbReference>
<proteinExistence type="predicted"/>
<keyword evidence="3" id="KW-1185">Reference proteome</keyword>
<accession>A0ABR1CQT0</accession>
<comment type="caution">
    <text evidence="2">The sequence shown here is derived from an EMBL/GenBank/DDBJ whole genome shotgun (WGS) entry which is preliminary data.</text>
</comment>
<sequence length="78" mass="8519">MSPDNRESERTRGADAIDIEYQRHFRATTSAKEEEEVTGVPEAVQRSGAHAPATRTPLIRRGFVLAGPVVSGWLDSAL</sequence>
<protein>
    <submittedName>
        <fullName evidence="2">Uncharacterized protein</fullName>
    </submittedName>
</protein>
<name>A0ABR1CQT0_NECAM</name>
<dbReference type="Proteomes" id="UP001303046">
    <property type="component" value="Unassembled WGS sequence"/>
</dbReference>
<feature type="region of interest" description="Disordered" evidence="1">
    <location>
        <begin position="29"/>
        <end position="53"/>
    </location>
</feature>
<reference evidence="2 3" key="1">
    <citation type="submission" date="2023-08" db="EMBL/GenBank/DDBJ databases">
        <title>A Necator americanus chromosomal reference genome.</title>
        <authorList>
            <person name="Ilik V."/>
            <person name="Petrzelkova K.J."/>
            <person name="Pardy F."/>
            <person name="Fuh T."/>
            <person name="Niatou-Singa F.S."/>
            <person name="Gouil Q."/>
            <person name="Baker L."/>
            <person name="Ritchie M.E."/>
            <person name="Jex A.R."/>
            <person name="Gazzola D."/>
            <person name="Li H."/>
            <person name="Toshio Fujiwara R."/>
            <person name="Zhan B."/>
            <person name="Aroian R.V."/>
            <person name="Pafco B."/>
            <person name="Schwarz E.M."/>
        </authorList>
    </citation>
    <scope>NUCLEOTIDE SEQUENCE [LARGE SCALE GENOMIC DNA]</scope>
    <source>
        <strain evidence="2 3">Aroian</strain>
        <tissue evidence="2">Whole animal</tissue>
    </source>
</reference>